<dbReference type="Proteomes" id="UP001374584">
    <property type="component" value="Unassembled WGS sequence"/>
</dbReference>
<organism evidence="2 3">
    <name type="scientific">Phaseolus coccineus</name>
    <name type="common">Scarlet runner bean</name>
    <name type="synonym">Phaseolus multiflorus</name>
    <dbReference type="NCBI Taxonomy" id="3886"/>
    <lineage>
        <taxon>Eukaryota</taxon>
        <taxon>Viridiplantae</taxon>
        <taxon>Streptophyta</taxon>
        <taxon>Embryophyta</taxon>
        <taxon>Tracheophyta</taxon>
        <taxon>Spermatophyta</taxon>
        <taxon>Magnoliopsida</taxon>
        <taxon>eudicotyledons</taxon>
        <taxon>Gunneridae</taxon>
        <taxon>Pentapetalae</taxon>
        <taxon>rosids</taxon>
        <taxon>fabids</taxon>
        <taxon>Fabales</taxon>
        <taxon>Fabaceae</taxon>
        <taxon>Papilionoideae</taxon>
        <taxon>50 kb inversion clade</taxon>
        <taxon>NPAAA clade</taxon>
        <taxon>indigoferoid/millettioid clade</taxon>
        <taxon>Phaseoleae</taxon>
        <taxon>Phaseolus</taxon>
    </lineage>
</organism>
<feature type="compositionally biased region" description="Polar residues" evidence="1">
    <location>
        <begin position="1"/>
        <end position="11"/>
    </location>
</feature>
<dbReference type="PANTHER" id="PTHR33828:SF1">
    <property type="entry name" value="OS05G0596200 PROTEIN"/>
    <property type="match status" value="1"/>
</dbReference>
<feature type="region of interest" description="Disordered" evidence="1">
    <location>
        <begin position="1"/>
        <end position="23"/>
    </location>
</feature>
<dbReference type="PANTHER" id="PTHR33828">
    <property type="entry name" value="OS05G0596200 PROTEIN"/>
    <property type="match status" value="1"/>
</dbReference>
<feature type="compositionally biased region" description="Basic and acidic residues" evidence="1">
    <location>
        <begin position="159"/>
        <end position="169"/>
    </location>
</feature>
<evidence type="ECO:0000256" key="1">
    <source>
        <dbReference type="SAM" id="MobiDB-lite"/>
    </source>
</evidence>
<accession>A0AAN9NBS8</accession>
<feature type="region of interest" description="Disordered" evidence="1">
    <location>
        <begin position="37"/>
        <end position="60"/>
    </location>
</feature>
<feature type="compositionally biased region" description="Polar residues" evidence="1">
    <location>
        <begin position="142"/>
        <end position="158"/>
    </location>
</feature>
<reference evidence="2 3" key="1">
    <citation type="submission" date="2024-01" db="EMBL/GenBank/DDBJ databases">
        <title>The genomes of 5 underutilized Papilionoideae crops provide insights into root nodulation and disease resistanc.</title>
        <authorList>
            <person name="Jiang F."/>
        </authorList>
    </citation>
    <scope>NUCLEOTIDE SEQUENCE [LARGE SCALE GENOMIC DNA]</scope>
    <source>
        <strain evidence="2">JINMINGXINNONG_FW02</strain>
        <tissue evidence="2">Leaves</tissue>
    </source>
</reference>
<dbReference type="EMBL" id="JAYMYR010000004">
    <property type="protein sequence ID" value="KAK7369431.1"/>
    <property type="molecule type" value="Genomic_DNA"/>
</dbReference>
<gene>
    <name evidence="2" type="ORF">VNO80_11468</name>
</gene>
<sequence>MVTETKNSTAKLKSGAPDGSSKGKIYFSAVKKKVESASTKSEVKSKSTSSSSEAITKTTTKVRQKKVYILLGQKHDPPEQKEPLRVFYESLSKQIPTSQMAEFWLMEHGLLSPESAKRAFEKKQRKQKELRATTPVKPSKPGTKTETSQKQQQASKNNGDIKAKKRIVESDDDDEFILSHKRRKG</sequence>
<name>A0AAN9NBS8_PHACN</name>
<evidence type="ECO:0000313" key="2">
    <source>
        <dbReference type="EMBL" id="KAK7369431.1"/>
    </source>
</evidence>
<feature type="region of interest" description="Disordered" evidence="1">
    <location>
        <begin position="116"/>
        <end position="185"/>
    </location>
</feature>
<feature type="compositionally biased region" description="Low complexity" evidence="1">
    <location>
        <begin position="37"/>
        <end position="59"/>
    </location>
</feature>
<protein>
    <submittedName>
        <fullName evidence="2">Uncharacterized protein</fullName>
    </submittedName>
</protein>
<feature type="compositionally biased region" description="Basic and acidic residues" evidence="1">
    <location>
        <begin position="116"/>
        <end position="131"/>
    </location>
</feature>
<proteinExistence type="predicted"/>
<evidence type="ECO:0000313" key="3">
    <source>
        <dbReference type="Proteomes" id="UP001374584"/>
    </source>
</evidence>
<keyword evidence="3" id="KW-1185">Reference proteome</keyword>
<comment type="caution">
    <text evidence="2">The sequence shown here is derived from an EMBL/GenBank/DDBJ whole genome shotgun (WGS) entry which is preliminary data.</text>
</comment>
<dbReference type="AlphaFoldDB" id="A0AAN9NBS8"/>